<evidence type="ECO:0000313" key="2">
    <source>
        <dbReference type="EMBL" id="WAW11074.1"/>
    </source>
</evidence>
<dbReference type="KEGG" id="ovb:NB640_05430"/>
<name>A0A9E9LY88_9BURK</name>
<dbReference type="RefSeq" id="WP_269310185.1">
    <property type="nucleotide sequence ID" value="NZ_CP098242.1"/>
</dbReference>
<dbReference type="EMBL" id="CP098242">
    <property type="protein sequence ID" value="WAW11074.1"/>
    <property type="molecule type" value="Genomic_DNA"/>
</dbReference>
<evidence type="ECO:0000256" key="1">
    <source>
        <dbReference type="HAMAP-Rule" id="MF_00598"/>
    </source>
</evidence>
<gene>
    <name evidence="1" type="primary">smg</name>
    <name evidence="2" type="ORF">NB640_05430</name>
</gene>
<proteinExistence type="inferred from homology"/>
<dbReference type="Proteomes" id="UP001156215">
    <property type="component" value="Chromosome"/>
</dbReference>
<accession>A0A9E9LY88</accession>
<dbReference type="PANTHER" id="PTHR38692:SF1">
    <property type="entry name" value="PROTEIN SMG"/>
    <property type="match status" value="1"/>
</dbReference>
<dbReference type="AlphaFoldDB" id="A0A9E9LY88"/>
<dbReference type="PANTHER" id="PTHR38692">
    <property type="entry name" value="PROTEIN SMG"/>
    <property type="match status" value="1"/>
</dbReference>
<dbReference type="InterPro" id="IPR007456">
    <property type="entry name" value="Smg"/>
</dbReference>
<reference evidence="2" key="1">
    <citation type="journal article" date="2022" name="Front. Microbiol.">
        <title>New perspectives on an old grouping: The genomic and phenotypic variability of Oxalobacter formigenes and the implications for calcium oxalate stone prevention.</title>
        <authorList>
            <person name="Chmiel J.A."/>
            <person name="Carr C."/>
            <person name="Stuivenberg G.A."/>
            <person name="Venema R."/>
            <person name="Chanyi R.M."/>
            <person name="Al K.F."/>
            <person name="Giguere D."/>
            <person name="Say H."/>
            <person name="Akouris P.P."/>
            <person name="Dominguez Romero S.A."/>
            <person name="Kwong A."/>
            <person name="Tai V."/>
            <person name="Koval S.F."/>
            <person name="Razvi H."/>
            <person name="Bjazevic J."/>
            <person name="Burton J.P."/>
        </authorList>
    </citation>
    <scope>NUCLEOTIDE SEQUENCE</scope>
    <source>
        <strain evidence="2">WoOx3</strain>
    </source>
</reference>
<keyword evidence="3" id="KW-1185">Reference proteome</keyword>
<evidence type="ECO:0000313" key="3">
    <source>
        <dbReference type="Proteomes" id="UP001156215"/>
    </source>
</evidence>
<organism evidence="2 3">
    <name type="scientific">Oxalobacter vibrioformis</name>
    <dbReference type="NCBI Taxonomy" id="933080"/>
    <lineage>
        <taxon>Bacteria</taxon>
        <taxon>Pseudomonadati</taxon>
        <taxon>Pseudomonadota</taxon>
        <taxon>Betaproteobacteria</taxon>
        <taxon>Burkholderiales</taxon>
        <taxon>Oxalobacteraceae</taxon>
        <taxon>Oxalobacter</taxon>
    </lineage>
</organism>
<protein>
    <recommendedName>
        <fullName evidence="1">Protein Smg homolog</fullName>
    </recommendedName>
</protein>
<dbReference type="Pfam" id="PF04361">
    <property type="entry name" value="DUF494"/>
    <property type="match status" value="1"/>
</dbReference>
<dbReference type="HAMAP" id="MF_00598">
    <property type="entry name" value="Smg"/>
    <property type="match status" value="1"/>
</dbReference>
<comment type="similarity">
    <text evidence="1">Belongs to the Smg family.</text>
</comment>
<sequence>MFDVLVWLYQTYSQFDACPEQPELAQMLSAAGFRENEISEALGWLDALARTVGEFDQSGVCPDTFPSSMRIYAEPELLILGPEAIGFIQYLEHAGIIEPLQREIIVESAMTAEELPLPFEKFKILVLMVLWSEGRNPTFPESDMIFFNNEKLFHLSH</sequence>